<dbReference type="AlphaFoldDB" id="S6AHK4"/>
<dbReference type="InterPro" id="IPR012795">
    <property type="entry name" value="tRNA_Ile_lys_synt_N"/>
</dbReference>
<feature type="binding site" evidence="8">
    <location>
        <begin position="5"/>
        <end position="10"/>
    </location>
    <ligand>
        <name>ATP</name>
        <dbReference type="ChEBI" id="CHEBI:30616"/>
    </ligand>
</feature>
<sequence>MLALSGGADSVVLLDILVQLRTSLHFPLSAIYVNHQISPNAADWAEFCARLCDGYNIPLQVVKVDLKRQPGESLEALARDARYQVFAEQQADFIVLAQHLDDQAETLLLQLLRGAGAKGLSAMGEIRTQGAELRTGFLRPLLDVPRRLILDYAALHKLQWVEDESNADISYDRNYLRHRVMPELEKRFPGYRVTFSRASRNLAESAQLADDLARLDAAIAVINGNLRVDALRSLSGARARNLLRYWLAELGISMPSAGRLENLLQQLCSARDDAQIRISLGGAVIRRYRGEVYLEPSATCPTVSGARELPEGKKKLLAPLPEPVLIWSHQDVLDLPRMGGRLVFEWTTGQGLSLARLTSAPVTIRLRQGGERLRPNCLRPTRSLKNLLQEAGIPPWQRQRLPLLFSGEKLVFVPGVGVDCDYRVQEGEPGVIVKLERAI</sequence>
<keyword evidence="6 8" id="KW-0067">ATP-binding</keyword>
<gene>
    <name evidence="8" type="primary">tilS</name>
    <name evidence="10" type="ORF">SCD_n01820</name>
</gene>
<dbReference type="HAMAP" id="MF_01161">
    <property type="entry name" value="tRNA_Ile_lys_synt"/>
    <property type="match status" value="1"/>
</dbReference>
<dbReference type="Pfam" id="PF01171">
    <property type="entry name" value="ATP_bind_3"/>
    <property type="match status" value="1"/>
</dbReference>
<dbReference type="SUPFAM" id="SSF82829">
    <property type="entry name" value="MesJ substrate recognition domain-like"/>
    <property type="match status" value="1"/>
</dbReference>
<feature type="domain" description="Lysidine-tRNA(Ile) synthetase C-terminal" evidence="9">
    <location>
        <begin position="362"/>
        <end position="435"/>
    </location>
</feature>
<dbReference type="InterPro" id="IPR012094">
    <property type="entry name" value="tRNA_Ile_lys_synt"/>
</dbReference>
<reference evidence="10 11" key="1">
    <citation type="journal article" date="2012" name="Appl. Environ. Microbiol.">
        <title>Draft genome sequence of a psychrotolerant sulfur-oxidizing bacterium, Sulfuricella denitrificans skB26, and proteomic insights into cold adaptation.</title>
        <authorList>
            <person name="Watanabe T."/>
            <person name="Kojima H."/>
            <person name="Fukui M."/>
        </authorList>
    </citation>
    <scope>NUCLEOTIDE SEQUENCE [LARGE SCALE GENOMIC DNA]</scope>
    <source>
        <strain evidence="11">skB26</strain>
    </source>
</reference>
<keyword evidence="3 8" id="KW-0436">Ligase</keyword>
<dbReference type="GO" id="GO:0032267">
    <property type="term" value="F:tRNA(Ile)-lysidine synthase activity"/>
    <property type="evidence" value="ECO:0007669"/>
    <property type="project" value="UniProtKB-EC"/>
</dbReference>
<dbReference type="Proteomes" id="UP000015559">
    <property type="component" value="Chromosome"/>
</dbReference>
<organism evidence="10 11">
    <name type="scientific">Sulfuricella denitrificans (strain DSM 22764 / NBRC 105220 / skB26)</name>
    <dbReference type="NCBI Taxonomy" id="1163617"/>
    <lineage>
        <taxon>Bacteria</taxon>
        <taxon>Pseudomonadati</taxon>
        <taxon>Pseudomonadota</taxon>
        <taxon>Betaproteobacteria</taxon>
        <taxon>Nitrosomonadales</taxon>
        <taxon>Sulfuricellaceae</taxon>
        <taxon>Sulfuricella</taxon>
    </lineage>
</organism>
<comment type="subcellular location">
    <subcellularLocation>
        <location evidence="1 8">Cytoplasm</location>
    </subcellularLocation>
</comment>
<proteinExistence type="inferred from homology"/>
<evidence type="ECO:0000256" key="3">
    <source>
        <dbReference type="ARBA" id="ARBA00022598"/>
    </source>
</evidence>
<dbReference type="Gene3D" id="3.40.50.620">
    <property type="entry name" value="HUPs"/>
    <property type="match status" value="1"/>
</dbReference>
<comment type="function">
    <text evidence="8">Ligates lysine onto the cytidine present at position 34 of the AUA codon-specific tRNA(Ile) that contains the anticodon CAU, in an ATP-dependent manner. Cytidine is converted to lysidine, thus changing the amino acid specificity of the tRNA from methionine to isoleucine.</text>
</comment>
<keyword evidence="4 8" id="KW-0819">tRNA processing</keyword>
<dbReference type="eggNOG" id="COG0037">
    <property type="taxonomic scope" value="Bacteria"/>
</dbReference>
<dbReference type="Pfam" id="PF09179">
    <property type="entry name" value="TilS"/>
    <property type="match status" value="1"/>
</dbReference>
<dbReference type="PANTHER" id="PTHR43033">
    <property type="entry name" value="TRNA(ILE)-LYSIDINE SYNTHASE-RELATED"/>
    <property type="match status" value="1"/>
</dbReference>
<dbReference type="STRING" id="1163617.SCD_n01820"/>
<dbReference type="SMART" id="SM00977">
    <property type="entry name" value="TilS_C"/>
    <property type="match status" value="1"/>
</dbReference>
<keyword evidence="11" id="KW-1185">Reference proteome</keyword>
<dbReference type="Pfam" id="PF11734">
    <property type="entry name" value="TilS_C"/>
    <property type="match status" value="1"/>
</dbReference>
<dbReference type="HOGENOM" id="CLU_018869_2_0_4"/>
<accession>S6AHK4</accession>
<dbReference type="InterPro" id="IPR015262">
    <property type="entry name" value="tRNA_Ile_lys_synt_subst-bd"/>
</dbReference>
<evidence type="ECO:0000256" key="1">
    <source>
        <dbReference type="ARBA" id="ARBA00004496"/>
    </source>
</evidence>
<dbReference type="PANTHER" id="PTHR43033:SF1">
    <property type="entry name" value="TRNA(ILE)-LYSIDINE SYNTHASE-RELATED"/>
    <property type="match status" value="1"/>
</dbReference>
<dbReference type="NCBIfam" id="TIGR02432">
    <property type="entry name" value="lysidine_TilS_N"/>
    <property type="match status" value="1"/>
</dbReference>
<dbReference type="EMBL" id="AP013066">
    <property type="protein sequence ID" value="BAN35631.1"/>
    <property type="molecule type" value="Genomic_DNA"/>
</dbReference>
<keyword evidence="2 8" id="KW-0963">Cytoplasm</keyword>
<evidence type="ECO:0000256" key="2">
    <source>
        <dbReference type="ARBA" id="ARBA00022490"/>
    </source>
</evidence>
<dbReference type="GO" id="GO:0005524">
    <property type="term" value="F:ATP binding"/>
    <property type="evidence" value="ECO:0007669"/>
    <property type="project" value="UniProtKB-UniRule"/>
</dbReference>
<evidence type="ECO:0000256" key="4">
    <source>
        <dbReference type="ARBA" id="ARBA00022694"/>
    </source>
</evidence>
<dbReference type="KEGG" id="sdr:SCD_n01820"/>
<evidence type="ECO:0000256" key="7">
    <source>
        <dbReference type="ARBA" id="ARBA00048539"/>
    </source>
</evidence>
<evidence type="ECO:0000313" key="11">
    <source>
        <dbReference type="Proteomes" id="UP000015559"/>
    </source>
</evidence>
<evidence type="ECO:0000259" key="9">
    <source>
        <dbReference type="SMART" id="SM00977"/>
    </source>
</evidence>
<protein>
    <recommendedName>
        <fullName evidence="8">tRNA(Ile)-lysidine synthase</fullName>
        <ecNumber evidence="8">6.3.4.19</ecNumber>
    </recommendedName>
    <alternativeName>
        <fullName evidence="8">tRNA(Ile)-2-lysyl-cytidine synthase</fullName>
    </alternativeName>
    <alternativeName>
        <fullName evidence="8">tRNA(Ile)-lysidine synthetase</fullName>
    </alternativeName>
</protein>
<keyword evidence="5 8" id="KW-0547">Nucleotide-binding</keyword>
<comment type="catalytic activity">
    <reaction evidence="7 8">
        <text>cytidine(34) in tRNA(Ile2) + L-lysine + ATP = lysidine(34) in tRNA(Ile2) + AMP + diphosphate + H(+)</text>
        <dbReference type="Rhea" id="RHEA:43744"/>
        <dbReference type="Rhea" id="RHEA-COMP:10625"/>
        <dbReference type="Rhea" id="RHEA-COMP:10670"/>
        <dbReference type="ChEBI" id="CHEBI:15378"/>
        <dbReference type="ChEBI" id="CHEBI:30616"/>
        <dbReference type="ChEBI" id="CHEBI:32551"/>
        <dbReference type="ChEBI" id="CHEBI:33019"/>
        <dbReference type="ChEBI" id="CHEBI:82748"/>
        <dbReference type="ChEBI" id="CHEBI:83665"/>
        <dbReference type="ChEBI" id="CHEBI:456215"/>
        <dbReference type="EC" id="6.3.4.19"/>
    </reaction>
</comment>
<evidence type="ECO:0000256" key="5">
    <source>
        <dbReference type="ARBA" id="ARBA00022741"/>
    </source>
</evidence>
<dbReference type="GO" id="GO:0006400">
    <property type="term" value="P:tRNA modification"/>
    <property type="evidence" value="ECO:0007669"/>
    <property type="project" value="UniProtKB-UniRule"/>
</dbReference>
<dbReference type="CDD" id="cd01992">
    <property type="entry name" value="TilS_N"/>
    <property type="match status" value="1"/>
</dbReference>
<dbReference type="SUPFAM" id="SSF56037">
    <property type="entry name" value="PheT/TilS domain"/>
    <property type="match status" value="1"/>
</dbReference>
<comment type="domain">
    <text evidence="8">The N-terminal region contains the highly conserved SGGXDS motif, predicted to be a P-loop motif involved in ATP binding.</text>
</comment>
<evidence type="ECO:0000313" key="10">
    <source>
        <dbReference type="EMBL" id="BAN35631.1"/>
    </source>
</evidence>
<dbReference type="GO" id="GO:0005737">
    <property type="term" value="C:cytoplasm"/>
    <property type="evidence" value="ECO:0007669"/>
    <property type="project" value="UniProtKB-SubCell"/>
</dbReference>
<dbReference type="InterPro" id="IPR012796">
    <property type="entry name" value="Lysidine-tRNA-synth_C"/>
</dbReference>
<dbReference type="EC" id="6.3.4.19" evidence="8"/>
<dbReference type="Gene3D" id="1.20.59.20">
    <property type="match status" value="1"/>
</dbReference>
<evidence type="ECO:0000256" key="6">
    <source>
        <dbReference type="ARBA" id="ARBA00022840"/>
    </source>
</evidence>
<name>S6AHK4_SULDS</name>
<evidence type="ECO:0000256" key="8">
    <source>
        <dbReference type="HAMAP-Rule" id="MF_01161"/>
    </source>
</evidence>
<dbReference type="InterPro" id="IPR014729">
    <property type="entry name" value="Rossmann-like_a/b/a_fold"/>
</dbReference>
<dbReference type="InterPro" id="IPR011063">
    <property type="entry name" value="TilS/TtcA_N"/>
</dbReference>
<dbReference type="SUPFAM" id="SSF52402">
    <property type="entry name" value="Adenine nucleotide alpha hydrolases-like"/>
    <property type="match status" value="1"/>
</dbReference>
<dbReference type="NCBIfam" id="TIGR02433">
    <property type="entry name" value="lysidine_TilS_C"/>
    <property type="match status" value="1"/>
</dbReference>
<comment type="similarity">
    <text evidence="8">Belongs to the tRNA(Ile)-lysidine synthase family.</text>
</comment>